<organism evidence="1 2">
    <name type="scientific">Candidatus Scalindua brodae</name>
    <dbReference type="NCBI Taxonomy" id="237368"/>
    <lineage>
        <taxon>Bacteria</taxon>
        <taxon>Pseudomonadati</taxon>
        <taxon>Planctomycetota</taxon>
        <taxon>Candidatus Brocadiia</taxon>
        <taxon>Candidatus Brocadiales</taxon>
        <taxon>Candidatus Scalinduaceae</taxon>
        <taxon>Candidatus Scalindua</taxon>
    </lineage>
</organism>
<sequence length="64" mass="6903">MQAKPKRNLYQERIAEIKSLYTHWDVCGISDGNQRLSVSHNYGTECCPDSDCHGDGSCGAAGGA</sequence>
<evidence type="ECO:0000313" key="2">
    <source>
        <dbReference type="Proteomes" id="UP000030652"/>
    </source>
</evidence>
<dbReference type="EMBL" id="JRYO01000185">
    <property type="protein sequence ID" value="KHE91664.1"/>
    <property type="molecule type" value="Genomic_DNA"/>
</dbReference>
<gene>
    <name evidence="1" type="ORF">SCABRO_02602</name>
</gene>
<name>A0A0B0EGG0_9BACT</name>
<evidence type="ECO:0000313" key="1">
    <source>
        <dbReference type="EMBL" id="KHE91664.1"/>
    </source>
</evidence>
<reference evidence="1 2" key="1">
    <citation type="submission" date="2014-10" db="EMBL/GenBank/DDBJ databases">
        <title>Draft genome of anammox bacterium scalindua brodae, obtained using differential coverage binning of sequence data from two enrichment reactors.</title>
        <authorList>
            <person name="Speth D.R."/>
            <person name="Russ L."/>
            <person name="Kartal B."/>
            <person name="Op den Camp H.J."/>
            <person name="Dutilh B.E."/>
            <person name="Jetten M.S."/>
        </authorList>
    </citation>
    <scope>NUCLEOTIDE SEQUENCE [LARGE SCALE GENOMIC DNA]</scope>
    <source>
        <strain evidence="1">RU1</strain>
    </source>
</reference>
<proteinExistence type="predicted"/>
<comment type="caution">
    <text evidence="1">The sequence shown here is derived from an EMBL/GenBank/DDBJ whole genome shotgun (WGS) entry which is preliminary data.</text>
</comment>
<dbReference type="AlphaFoldDB" id="A0A0B0EGG0"/>
<protein>
    <submittedName>
        <fullName evidence="1">Uncharacterized protein</fullName>
    </submittedName>
</protein>
<dbReference type="Proteomes" id="UP000030652">
    <property type="component" value="Unassembled WGS sequence"/>
</dbReference>
<accession>A0A0B0EGG0</accession>